<dbReference type="CDD" id="cd00109">
    <property type="entry name" value="Kunitz-type"/>
    <property type="match status" value="1"/>
</dbReference>
<feature type="domain" description="WAP" evidence="7">
    <location>
        <begin position="25"/>
        <end position="76"/>
    </location>
</feature>
<evidence type="ECO:0000259" key="6">
    <source>
        <dbReference type="PROSITE" id="PS50279"/>
    </source>
</evidence>
<feature type="signal peptide" evidence="5">
    <location>
        <begin position="1"/>
        <end position="25"/>
    </location>
</feature>
<dbReference type="SUPFAM" id="SSF57256">
    <property type="entry name" value="Elafin-like"/>
    <property type="match status" value="1"/>
</dbReference>
<dbReference type="GeneTree" id="ENSGT01130000278643"/>
<feature type="domain" description="BPTI/Kunitz inhibitor" evidence="6">
    <location>
        <begin position="80"/>
        <end position="130"/>
    </location>
</feature>
<organism evidence="8 9">
    <name type="scientific">Podarcis muralis</name>
    <name type="common">Wall lizard</name>
    <name type="synonym">Lacerta muralis</name>
    <dbReference type="NCBI Taxonomy" id="64176"/>
    <lineage>
        <taxon>Eukaryota</taxon>
        <taxon>Metazoa</taxon>
        <taxon>Chordata</taxon>
        <taxon>Craniata</taxon>
        <taxon>Vertebrata</taxon>
        <taxon>Euteleostomi</taxon>
        <taxon>Lepidosauria</taxon>
        <taxon>Squamata</taxon>
        <taxon>Bifurcata</taxon>
        <taxon>Unidentata</taxon>
        <taxon>Episquamata</taxon>
        <taxon>Laterata</taxon>
        <taxon>Lacertibaenia</taxon>
        <taxon>Lacertidae</taxon>
        <taxon>Podarcis</taxon>
    </lineage>
</organism>
<dbReference type="InterPro" id="IPR002223">
    <property type="entry name" value="Kunitz_BPTI"/>
</dbReference>
<keyword evidence="5" id="KW-0732">Signal</keyword>
<dbReference type="GO" id="GO:0005576">
    <property type="term" value="C:extracellular region"/>
    <property type="evidence" value="ECO:0007669"/>
    <property type="project" value="UniProtKB-SubCell"/>
</dbReference>
<proteinExistence type="predicted"/>
<dbReference type="InterPro" id="IPR036880">
    <property type="entry name" value="Kunitz_BPTI_sf"/>
</dbReference>
<name>A0A670IG37_PODMU</name>
<dbReference type="SMART" id="SM00131">
    <property type="entry name" value="KU"/>
    <property type="match status" value="1"/>
</dbReference>
<reference evidence="8" key="3">
    <citation type="submission" date="2025-09" db="UniProtKB">
        <authorList>
            <consortium name="Ensembl"/>
        </authorList>
    </citation>
    <scope>IDENTIFICATION</scope>
</reference>
<dbReference type="PANTHER" id="PTHR46751:SF1">
    <property type="entry name" value="WAP FOUR-DISULFIDE CORE DOMAIN PROTEIN 6A"/>
    <property type="match status" value="1"/>
</dbReference>
<dbReference type="InterPro" id="IPR008197">
    <property type="entry name" value="WAP_dom"/>
</dbReference>
<keyword evidence="2" id="KW-0964">Secreted</keyword>
<keyword evidence="4" id="KW-1015">Disulfide bond</keyword>
<reference evidence="8" key="2">
    <citation type="submission" date="2025-08" db="UniProtKB">
        <authorList>
            <consortium name="Ensembl"/>
        </authorList>
    </citation>
    <scope>IDENTIFICATION</scope>
</reference>
<keyword evidence="9" id="KW-1185">Reference proteome</keyword>
<evidence type="ECO:0000256" key="3">
    <source>
        <dbReference type="ARBA" id="ARBA00022690"/>
    </source>
</evidence>
<dbReference type="AlphaFoldDB" id="A0A670IG37"/>
<dbReference type="FunFam" id="4.10.410.10:FF:000021">
    <property type="entry name" value="Serine protease inhibitor, putative"/>
    <property type="match status" value="1"/>
</dbReference>
<dbReference type="PANTHER" id="PTHR46751">
    <property type="entry name" value="EPPIN"/>
    <property type="match status" value="1"/>
</dbReference>
<dbReference type="PRINTS" id="PR00759">
    <property type="entry name" value="BASICPTASE"/>
</dbReference>
<gene>
    <name evidence="8" type="primary">LOC114599874</name>
</gene>
<reference evidence="8 9" key="1">
    <citation type="journal article" date="2019" name="Proc. Natl. Acad. Sci. U.S.A.">
        <title>Regulatory changes in pterin and carotenoid genes underlie balanced color polymorphisms in the wall lizard.</title>
        <authorList>
            <person name="Andrade P."/>
            <person name="Pinho C."/>
            <person name="Perez I de Lanuza G."/>
            <person name="Afonso S."/>
            <person name="Brejcha J."/>
            <person name="Rubin C.J."/>
            <person name="Wallerman O."/>
            <person name="Pereira P."/>
            <person name="Sabatino S.J."/>
            <person name="Bellati A."/>
            <person name="Pellitteri-Rosa D."/>
            <person name="Bosakova Z."/>
            <person name="Bunikis I."/>
            <person name="Carretero M.A."/>
            <person name="Feiner N."/>
            <person name="Marsik P."/>
            <person name="Pauperio F."/>
            <person name="Salvi D."/>
            <person name="Soler L."/>
            <person name="While G.M."/>
            <person name="Uller T."/>
            <person name="Font E."/>
            <person name="Andersson L."/>
            <person name="Carneiro M."/>
        </authorList>
    </citation>
    <scope>NUCLEOTIDE SEQUENCE</scope>
</reference>
<dbReference type="Pfam" id="PF00095">
    <property type="entry name" value="WAP"/>
    <property type="match status" value="1"/>
</dbReference>
<protein>
    <submittedName>
        <fullName evidence="8">Kunitz/BPTI-like toxin</fullName>
    </submittedName>
</protein>
<dbReference type="SMART" id="SM00217">
    <property type="entry name" value="WAP"/>
    <property type="match status" value="1"/>
</dbReference>
<dbReference type="InterPro" id="IPR051388">
    <property type="entry name" value="Serpin_venom_toxin"/>
</dbReference>
<dbReference type="OMA" id="TCQTPEP"/>
<sequence>MASGGGVALLLGLLVLSADLPRIVSQDRPGYCLELPVQSTDSSGGGSCNQCSSDANCPPGKKCCGSPCGNTCQAPEPNLCRLPPVTGPCKALIRQLYYNWGKKRCEEFIYGGCQGNLNRFDTLEMCQKACGGQAQPELHCSVLPAVLSLGSRGHEKT</sequence>
<evidence type="ECO:0000313" key="9">
    <source>
        <dbReference type="Proteomes" id="UP000472272"/>
    </source>
</evidence>
<dbReference type="GO" id="GO:0004867">
    <property type="term" value="F:serine-type endopeptidase inhibitor activity"/>
    <property type="evidence" value="ECO:0007669"/>
    <property type="project" value="InterPro"/>
</dbReference>
<evidence type="ECO:0000256" key="4">
    <source>
        <dbReference type="ARBA" id="ARBA00023157"/>
    </source>
</evidence>
<dbReference type="Gene3D" id="4.10.75.10">
    <property type="entry name" value="Elafin-like"/>
    <property type="match status" value="1"/>
</dbReference>
<dbReference type="InterPro" id="IPR036645">
    <property type="entry name" value="Elafin-like_sf"/>
</dbReference>
<evidence type="ECO:0000259" key="7">
    <source>
        <dbReference type="PROSITE" id="PS51390"/>
    </source>
</evidence>
<accession>A0A670IG37</accession>
<dbReference type="PROSITE" id="PS50279">
    <property type="entry name" value="BPTI_KUNITZ_2"/>
    <property type="match status" value="1"/>
</dbReference>
<dbReference type="Pfam" id="PF00014">
    <property type="entry name" value="Kunitz_BPTI"/>
    <property type="match status" value="1"/>
</dbReference>
<evidence type="ECO:0000313" key="8">
    <source>
        <dbReference type="Ensembl" id="ENSPMRP00000010970.1"/>
    </source>
</evidence>
<evidence type="ECO:0000256" key="1">
    <source>
        <dbReference type="ARBA" id="ARBA00004613"/>
    </source>
</evidence>
<dbReference type="SUPFAM" id="SSF57362">
    <property type="entry name" value="BPTI-like"/>
    <property type="match status" value="1"/>
</dbReference>
<evidence type="ECO:0000256" key="2">
    <source>
        <dbReference type="ARBA" id="ARBA00022525"/>
    </source>
</evidence>
<feature type="chain" id="PRO_5025371926" evidence="5">
    <location>
        <begin position="26"/>
        <end position="157"/>
    </location>
</feature>
<dbReference type="PROSITE" id="PS51390">
    <property type="entry name" value="WAP"/>
    <property type="match status" value="1"/>
</dbReference>
<dbReference type="Proteomes" id="UP000472272">
    <property type="component" value="Chromosome 6"/>
</dbReference>
<dbReference type="Ensembl" id="ENSPMRT00000011717.1">
    <property type="protein sequence ID" value="ENSPMRP00000010970.1"/>
    <property type="gene ID" value="ENSPMRG00000007309.1"/>
</dbReference>
<dbReference type="GO" id="GO:0044483">
    <property type="term" value="P:venom-mediated perturbation of hemostasis"/>
    <property type="evidence" value="ECO:0007669"/>
    <property type="project" value="UniProtKB-ARBA"/>
</dbReference>
<dbReference type="InterPro" id="IPR020901">
    <property type="entry name" value="Prtase_inh_Kunz-CS"/>
</dbReference>
<comment type="subcellular location">
    <subcellularLocation>
        <location evidence="1">Secreted</location>
    </subcellularLocation>
</comment>
<evidence type="ECO:0000256" key="5">
    <source>
        <dbReference type="SAM" id="SignalP"/>
    </source>
</evidence>
<dbReference type="Gene3D" id="4.10.410.10">
    <property type="entry name" value="Pancreatic trypsin inhibitor Kunitz domain"/>
    <property type="match status" value="1"/>
</dbReference>
<keyword evidence="3" id="KW-0646">Protease inhibitor</keyword>
<dbReference type="PROSITE" id="PS00280">
    <property type="entry name" value="BPTI_KUNITZ_1"/>
    <property type="match status" value="1"/>
</dbReference>